<dbReference type="GO" id="GO:0015937">
    <property type="term" value="P:coenzyme A biosynthetic process"/>
    <property type="evidence" value="ECO:0007669"/>
    <property type="project" value="UniProtKB-UniRule"/>
</dbReference>
<dbReference type="EC" id="2.7.1.33" evidence="6 16"/>
<dbReference type="EMBL" id="PDPS01000036">
    <property type="protein sequence ID" value="PID56264.1"/>
    <property type="molecule type" value="Genomic_DNA"/>
</dbReference>
<evidence type="ECO:0000256" key="2">
    <source>
        <dbReference type="ARBA" id="ARBA00001958"/>
    </source>
</evidence>
<evidence type="ECO:0000256" key="10">
    <source>
        <dbReference type="ARBA" id="ARBA00022777"/>
    </source>
</evidence>
<feature type="binding site" evidence="16">
    <location>
        <position position="133"/>
    </location>
    <ligand>
        <name>ATP</name>
        <dbReference type="ChEBI" id="CHEBI:30616"/>
    </ligand>
</feature>
<evidence type="ECO:0000256" key="11">
    <source>
        <dbReference type="ARBA" id="ARBA00022840"/>
    </source>
</evidence>
<dbReference type="NCBIfam" id="TIGR00671">
    <property type="entry name" value="baf"/>
    <property type="match status" value="1"/>
</dbReference>
<dbReference type="NCBIfam" id="NF009848">
    <property type="entry name" value="PRK13318.1-6"/>
    <property type="match status" value="1"/>
</dbReference>
<comment type="subunit">
    <text evidence="5 16">Homodimer.</text>
</comment>
<keyword evidence="10 16" id="KW-0418">Kinase</keyword>
<dbReference type="GO" id="GO:0004594">
    <property type="term" value="F:pantothenate kinase activity"/>
    <property type="evidence" value="ECO:0007669"/>
    <property type="project" value="UniProtKB-UniRule"/>
</dbReference>
<evidence type="ECO:0000256" key="4">
    <source>
        <dbReference type="ARBA" id="ARBA00005225"/>
    </source>
</evidence>
<dbReference type="UniPathway" id="UPA00241">
    <property type="reaction ID" value="UER00352"/>
</dbReference>
<accession>A0A2G6E2H6</accession>
<comment type="cofactor">
    <cofactor evidence="2">
        <name>K(+)</name>
        <dbReference type="ChEBI" id="CHEBI:29103"/>
    </cofactor>
</comment>
<evidence type="ECO:0000313" key="17">
    <source>
        <dbReference type="EMBL" id="PID56264.1"/>
    </source>
</evidence>
<dbReference type="SUPFAM" id="SSF53067">
    <property type="entry name" value="Actin-like ATPase domain"/>
    <property type="match status" value="2"/>
</dbReference>
<evidence type="ECO:0000313" key="18">
    <source>
        <dbReference type="Proteomes" id="UP000229740"/>
    </source>
</evidence>
<feature type="binding site" evidence="16">
    <location>
        <position position="184"/>
    </location>
    <ligand>
        <name>substrate</name>
    </ligand>
</feature>
<dbReference type="Proteomes" id="UP000229740">
    <property type="component" value="Unassembled WGS sequence"/>
</dbReference>
<comment type="caution">
    <text evidence="16">Lacks conserved residue(s) required for the propagation of feature annotation.</text>
</comment>
<keyword evidence="12 16" id="KW-0630">Potassium</keyword>
<evidence type="ECO:0000256" key="1">
    <source>
        <dbReference type="ARBA" id="ARBA00001206"/>
    </source>
</evidence>
<keyword evidence="7 16" id="KW-0963">Cytoplasm</keyword>
<feature type="binding site" evidence="16">
    <location>
        <begin position="6"/>
        <end position="13"/>
    </location>
    <ligand>
        <name>ATP</name>
        <dbReference type="ChEBI" id="CHEBI:30616"/>
    </ligand>
</feature>
<gene>
    <name evidence="16" type="primary">coaX</name>
    <name evidence="17" type="ORF">CSB45_12085</name>
</gene>
<keyword evidence="16" id="KW-0479">Metal-binding</keyword>
<comment type="caution">
    <text evidence="17">The sequence shown here is derived from an EMBL/GenBank/DDBJ whole genome shotgun (WGS) entry which is preliminary data.</text>
</comment>
<reference evidence="17 18" key="1">
    <citation type="submission" date="2017-10" db="EMBL/GenBank/DDBJ databases">
        <title>Novel microbial diversity and functional potential in the marine mammal oral microbiome.</title>
        <authorList>
            <person name="Dudek N.K."/>
            <person name="Sun C.L."/>
            <person name="Burstein D."/>
            <person name="Kantor R.S."/>
            <person name="Aliaga Goltsman D.S."/>
            <person name="Bik E.M."/>
            <person name="Thomas B.C."/>
            <person name="Banfield J.F."/>
            <person name="Relman D.A."/>
        </authorList>
    </citation>
    <scope>NUCLEOTIDE SEQUENCE [LARGE SCALE GENOMIC DNA]</scope>
    <source>
        <strain evidence="17">DOLZORAL124_49_17</strain>
    </source>
</reference>
<organism evidence="17 18">
    <name type="scientific">candidate division KSB3 bacterium</name>
    <dbReference type="NCBI Taxonomy" id="2044937"/>
    <lineage>
        <taxon>Bacteria</taxon>
        <taxon>candidate division KSB3</taxon>
    </lineage>
</organism>
<evidence type="ECO:0000256" key="3">
    <source>
        <dbReference type="ARBA" id="ARBA00004496"/>
    </source>
</evidence>
<evidence type="ECO:0000256" key="5">
    <source>
        <dbReference type="ARBA" id="ARBA00011738"/>
    </source>
</evidence>
<dbReference type="InterPro" id="IPR004619">
    <property type="entry name" value="Type_III_PanK"/>
</dbReference>
<protein>
    <recommendedName>
        <fullName evidence="15 16">Type III pantothenate kinase</fullName>
        <ecNumber evidence="6 16">2.7.1.33</ecNumber>
    </recommendedName>
    <alternativeName>
        <fullName evidence="16">PanK-III</fullName>
    </alternativeName>
    <alternativeName>
        <fullName evidence="16">Pantothenic acid kinase</fullName>
    </alternativeName>
</protein>
<keyword evidence="13 16" id="KW-0173">Coenzyme A biosynthesis</keyword>
<dbReference type="CDD" id="cd24015">
    <property type="entry name" value="ASKHA_NBD_PanK-III"/>
    <property type="match status" value="1"/>
</dbReference>
<comment type="catalytic activity">
    <reaction evidence="1 16">
        <text>(R)-pantothenate + ATP = (R)-4'-phosphopantothenate + ADP + H(+)</text>
        <dbReference type="Rhea" id="RHEA:16373"/>
        <dbReference type="ChEBI" id="CHEBI:10986"/>
        <dbReference type="ChEBI" id="CHEBI:15378"/>
        <dbReference type="ChEBI" id="CHEBI:29032"/>
        <dbReference type="ChEBI" id="CHEBI:30616"/>
        <dbReference type="ChEBI" id="CHEBI:456216"/>
        <dbReference type="EC" id="2.7.1.33"/>
    </reaction>
</comment>
<dbReference type="InterPro" id="IPR043129">
    <property type="entry name" value="ATPase_NBD"/>
</dbReference>
<name>A0A2G6E2H6_9BACT</name>
<feature type="binding site" evidence="16">
    <location>
        <position position="130"/>
    </location>
    <ligand>
        <name>K(+)</name>
        <dbReference type="ChEBI" id="CHEBI:29103"/>
    </ligand>
</feature>
<dbReference type="AlphaFoldDB" id="A0A2G6E2H6"/>
<feature type="binding site" evidence="16">
    <location>
        <begin position="108"/>
        <end position="111"/>
    </location>
    <ligand>
        <name>substrate</name>
    </ligand>
</feature>
<dbReference type="Gene3D" id="3.30.420.40">
    <property type="match status" value="2"/>
</dbReference>
<keyword evidence="11 16" id="KW-0067">ATP-binding</keyword>
<comment type="pathway">
    <text evidence="4 16">Cofactor biosynthesis; coenzyme A biosynthesis; CoA from (R)-pantothenate: step 1/5.</text>
</comment>
<dbReference type="PANTHER" id="PTHR34265">
    <property type="entry name" value="TYPE III PANTOTHENATE KINASE"/>
    <property type="match status" value="1"/>
</dbReference>
<keyword evidence="8 16" id="KW-0808">Transferase</keyword>
<comment type="cofactor">
    <cofactor evidence="16">
        <name>NH4(+)</name>
        <dbReference type="ChEBI" id="CHEBI:28938"/>
    </cofactor>
    <cofactor evidence="16">
        <name>K(+)</name>
        <dbReference type="ChEBI" id="CHEBI:29103"/>
    </cofactor>
    <text evidence="16">A monovalent cation. Ammonium or potassium.</text>
</comment>
<dbReference type="Pfam" id="PF03309">
    <property type="entry name" value="Pan_kinase"/>
    <property type="match status" value="1"/>
</dbReference>
<evidence type="ECO:0000256" key="12">
    <source>
        <dbReference type="ARBA" id="ARBA00022958"/>
    </source>
</evidence>
<keyword evidence="9 16" id="KW-0547">Nucleotide-binding</keyword>
<evidence type="ECO:0000256" key="6">
    <source>
        <dbReference type="ARBA" id="ARBA00012102"/>
    </source>
</evidence>
<evidence type="ECO:0000256" key="15">
    <source>
        <dbReference type="ARBA" id="ARBA00040883"/>
    </source>
</evidence>
<comment type="similarity">
    <text evidence="14 16">Belongs to the type III pantothenate kinase family.</text>
</comment>
<evidence type="ECO:0000256" key="13">
    <source>
        <dbReference type="ARBA" id="ARBA00022993"/>
    </source>
</evidence>
<evidence type="ECO:0000256" key="7">
    <source>
        <dbReference type="ARBA" id="ARBA00022490"/>
    </source>
</evidence>
<evidence type="ECO:0000256" key="16">
    <source>
        <dbReference type="HAMAP-Rule" id="MF_01274"/>
    </source>
</evidence>
<evidence type="ECO:0000256" key="8">
    <source>
        <dbReference type="ARBA" id="ARBA00022679"/>
    </source>
</evidence>
<comment type="function">
    <text evidence="16">Catalyzes the phosphorylation of pantothenate (Pan), the first step in CoA biosynthesis.</text>
</comment>
<sequence length="262" mass="28719">MELLFDIGNTHTVVGLHLGDMRFKIWRIGSNSFASEDELFAELYTLFQVAGIQTTDIDAIGIASVVPSVNYIFSKLGTKYFHHLPCFVTPDLRVFGIAYQVDHPQEIGADRLANVFAAQKIYGKNSIAIDFGTAITIDVIRGGDFYGGAILPGFRTSMLALFSNTAQLPQVALEIPTHSVGTNTIDNIQIGILKISILGIKQLIEEIKQETGCDYRLVTTGGIGQFLQKSSDLFTIYDPDLTLKGILYFLHHAENINATAGD</sequence>
<feature type="active site" description="Proton acceptor" evidence="16">
    <location>
        <position position="110"/>
    </location>
</feature>
<dbReference type="PANTHER" id="PTHR34265:SF1">
    <property type="entry name" value="TYPE III PANTOTHENATE KINASE"/>
    <property type="match status" value="1"/>
</dbReference>
<evidence type="ECO:0000256" key="9">
    <source>
        <dbReference type="ARBA" id="ARBA00022741"/>
    </source>
</evidence>
<evidence type="ECO:0000256" key="14">
    <source>
        <dbReference type="ARBA" id="ARBA00038036"/>
    </source>
</evidence>
<proteinExistence type="inferred from homology"/>
<dbReference type="HAMAP" id="MF_01274">
    <property type="entry name" value="Pantothen_kinase_3"/>
    <property type="match status" value="1"/>
</dbReference>
<dbReference type="GO" id="GO:0005737">
    <property type="term" value="C:cytoplasm"/>
    <property type="evidence" value="ECO:0007669"/>
    <property type="project" value="UniProtKB-SubCell"/>
</dbReference>
<dbReference type="GO" id="GO:0005524">
    <property type="term" value="F:ATP binding"/>
    <property type="evidence" value="ECO:0007669"/>
    <property type="project" value="UniProtKB-UniRule"/>
</dbReference>
<comment type="subcellular location">
    <subcellularLocation>
        <location evidence="3 16">Cytoplasm</location>
    </subcellularLocation>
</comment>
<dbReference type="GO" id="GO:0046872">
    <property type="term" value="F:metal ion binding"/>
    <property type="evidence" value="ECO:0007669"/>
    <property type="project" value="UniProtKB-KW"/>
</dbReference>